<dbReference type="EC" id="2.7.7.6" evidence="11"/>
<evidence type="ECO:0000256" key="1">
    <source>
        <dbReference type="ARBA" id="ARBA00004123"/>
    </source>
</evidence>
<dbReference type="InterPro" id="IPR007081">
    <property type="entry name" value="RNA_pol_Rpb1_5"/>
</dbReference>
<dbReference type="SUPFAM" id="SSF64484">
    <property type="entry name" value="beta and beta-prime subunits of DNA dependent RNA-polymerase"/>
    <property type="match status" value="1"/>
</dbReference>
<dbReference type="Gene3D" id="3.30.1490.180">
    <property type="entry name" value="RNA polymerase ii"/>
    <property type="match status" value="1"/>
</dbReference>
<dbReference type="Pfam" id="PF04983">
    <property type="entry name" value="RNA_pol_Rpb1_3"/>
    <property type="match status" value="1"/>
</dbReference>
<name>A0ABQ9EPP3_TEGGR</name>
<comment type="subcellular location">
    <subcellularLocation>
        <location evidence="1">Nucleus</location>
    </subcellularLocation>
</comment>
<evidence type="ECO:0000256" key="3">
    <source>
        <dbReference type="ARBA" id="ARBA00022478"/>
    </source>
</evidence>
<feature type="region of interest" description="Disordered" evidence="12">
    <location>
        <begin position="1456"/>
        <end position="1481"/>
    </location>
</feature>
<keyword evidence="15" id="KW-1185">Reference proteome</keyword>
<proteinExistence type="inferred from homology"/>
<evidence type="ECO:0000256" key="10">
    <source>
        <dbReference type="ARBA" id="ARBA00023242"/>
    </source>
</evidence>
<dbReference type="Pfam" id="PF04997">
    <property type="entry name" value="RNA_pol_Rpb1_1"/>
    <property type="match status" value="1"/>
</dbReference>
<dbReference type="InterPro" id="IPR006592">
    <property type="entry name" value="RNA_pol_N"/>
</dbReference>
<dbReference type="InterPro" id="IPR015699">
    <property type="entry name" value="DNA-dir_RNA_pol1_lsu_N"/>
</dbReference>
<comment type="function">
    <text evidence="11">DNA-dependent RNA polymerase catalyzes the transcription of DNA into RNA using the four ribonucleoside triphosphates as substrates.</text>
</comment>
<evidence type="ECO:0000256" key="9">
    <source>
        <dbReference type="ARBA" id="ARBA00023163"/>
    </source>
</evidence>
<dbReference type="Gene3D" id="4.10.860.120">
    <property type="entry name" value="RNA polymerase II, clamp domain"/>
    <property type="match status" value="1"/>
</dbReference>
<dbReference type="Gene3D" id="1.10.132.30">
    <property type="match status" value="1"/>
</dbReference>
<keyword evidence="4 11" id="KW-0808">Transferase</keyword>
<dbReference type="SMART" id="SM00663">
    <property type="entry name" value="RPOLA_N"/>
    <property type="match status" value="1"/>
</dbReference>
<dbReference type="InterPro" id="IPR007080">
    <property type="entry name" value="RNA_pol_Rpb1_1"/>
</dbReference>
<feature type="compositionally biased region" description="Polar residues" evidence="12">
    <location>
        <begin position="300"/>
        <end position="309"/>
    </location>
</feature>
<dbReference type="CDD" id="cd01435">
    <property type="entry name" value="RNAP_I_RPA1_N"/>
    <property type="match status" value="1"/>
</dbReference>
<dbReference type="InterPro" id="IPR007066">
    <property type="entry name" value="RNA_pol_Rpb1_3"/>
</dbReference>
<feature type="compositionally biased region" description="Acidic residues" evidence="12">
    <location>
        <begin position="1459"/>
        <end position="1481"/>
    </location>
</feature>
<evidence type="ECO:0000256" key="5">
    <source>
        <dbReference type="ARBA" id="ARBA00022695"/>
    </source>
</evidence>
<dbReference type="InterPro" id="IPR045867">
    <property type="entry name" value="DNA-dir_RpoC_beta_prime"/>
</dbReference>
<feature type="compositionally biased region" description="Low complexity" evidence="12">
    <location>
        <begin position="286"/>
        <end position="299"/>
    </location>
</feature>
<keyword evidence="10" id="KW-0539">Nucleus</keyword>
<gene>
    <name evidence="14" type="ORF">KUTeg_016861</name>
</gene>
<sequence length="1659" mass="187471">MGIFANSKMEFEEIPVQRLHSVNFRFYSSKEIKSLSVKEITNSQTFDTLLHPTAGGLYDAALGPVDKDDLCGTCGQNFVHCPGHMGHIVLPLPVYNPVYFKTMFKILRGTCFLCHRLMVPTISAHVFIKKMDLLDHGLIPSVGQLDEFAKNLLQETSQNAETEESIIQQITDMATTLLADESLQVLNAKNLEAAKTTVIQDTIAAHFTTTGKCPHCKQRKKQIRQEYNSKILLQGRKSTLTKSNEKNKERKKEQQSQSDFIKSGEGEDMEDDNSENGMETEESVLPDPSDTQTTTSDTQNSELATQNKSEQVILTAQQIRQHLRQVWDYDSPVLKRLYGSLSKTSSDHPTDIFFLEIVPVPPSRFRPIARMKDKKFENAQTANLCRLLVDSAAIRQLIEQIGKDTTSEDSVLPTVLSQVIGSTIHEKLQNAWVQLQTHVNCVVDSDLDKISPEKHPGIKQLLEKKEGLFRKHMMGKRVNYAARSVISPDPCISTNEIGIPQVFAKKLTYPQPVTPWNIQELRQAVINGPEIHPGASFVVNEDGSKVLLNAKSLTQREAIAKQLLTPSTNPLAYRECKKVYRHLKNGDILLLNRQPTLHRPSIQAHKARVLPGEKTLRMHYANCKAYNADFDGDEMNAHFPQNELARAEAYTISSTDYQYLVPKDGSPLAGLIQDHMVAGVSLTMRGRFFNRQDYCQLVNTALQDHRGVIHTLQPAIVKPCPLWTGKQVLSTVLLNNIPEGKLPLNLTGKAKIPEKSWSRGHSPSKHWMGVDFLKNSDYMGESTVIIREGELLCGVLDKGHYGPTPYGLVHCCYELYGGNVAGRLLTCLGRLFMIFLQLRGFTLGVEDILVTSQANRSRDTAVGASKQCGPQSTAEALGVDDAEDKEALVTAFKQAHFSSDDQQLKEMDLSMKSRTDDIQNEIARACMPKGLHKLFPDNNLQLMVQSGAKGSTVNCMQISCLLGQIELEGRRPPLMLSGKSLPSFLPYDSSPRAGGFVTGRFLTGIRPQEYFFHCMAGREGLIDTAVKTSRSGYLQRCLIKHLEGIMVNYDLTVRDSDGSIIQFYYGEDGMDISKTCFLKPKQFPFLLENNKVTDKDIDRKQSWEVPQKDVKKWNNRIAKWRKRNKGSDIKSRRSGFLSYCNSKCLDFSESEKLEMTNIGRSVSACKQCQAWQDLSKKAKNKYSKYRGRCPDPIISKYRPYQQNRVLPEKISSIIHSYAKKELSQNSPLEPEQFECFMNTKLLKSMSEPGEAVGLLCSQSIGEPSTQMTLNTFHFAGRGEMNVTLGIPRLREILMVGSANIKTPTMEIPVLNTEYARSKVKELQLKLNRVKLSEVLTEVMVSEYLSIQEQMKMKRSRMFKIRFEFLSLHLYKDRLCVTPGSILKYMETVYFKHLISKIMHKMQDLSNARLLTSGTMRERVPVEMPSTQDIVDENEEEYFSDLEQDDGNAAAVKERQKLEEEQEYEGDENDQDQGESQDVEDDVAIDDRQEEEDERYEEVQIEDDADIISQILTAEEQKNKENARINEIYKYCDILDTKQLYCNDIHAMASMYGIEAANKVIIKEIQNVFAAYGIEVDYRHLSLLADYMTFEGSYKPFNRMSMDTCPSPFQKMTFETTMQFLINASIQGSSDQLKNPSSRLVVGRVVSCGSGAMDILQPLV</sequence>
<comment type="catalytic activity">
    <reaction evidence="11">
        <text>RNA(n) + a ribonucleoside 5'-triphosphate = RNA(n+1) + diphosphate</text>
        <dbReference type="Rhea" id="RHEA:21248"/>
        <dbReference type="Rhea" id="RHEA-COMP:14527"/>
        <dbReference type="Rhea" id="RHEA-COMP:17342"/>
        <dbReference type="ChEBI" id="CHEBI:33019"/>
        <dbReference type="ChEBI" id="CHEBI:61557"/>
        <dbReference type="ChEBI" id="CHEBI:140395"/>
        <dbReference type="EC" id="2.7.7.6"/>
    </reaction>
</comment>
<feature type="region of interest" description="Disordered" evidence="12">
    <location>
        <begin position="234"/>
        <end position="309"/>
    </location>
</feature>
<dbReference type="PANTHER" id="PTHR19376">
    <property type="entry name" value="DNA-DIRECTED RNA POLYMERASE"/>
    <property type="match status" value="1"/>
</dbReference>
<evidence type="ECO:0000259" key="13">
    <source>
        <dbReference type="SMART" id="SM00663"/>
    </source>
</evidence>
<evidence type="ECO:0000256" key="4">
    <source>
        <dbReference type="ARBA" id="ARBA00022679"/>
    </source>
</evidence>
<keyword evidence="7" id="KW-0862">Zinc</keyword>
<keyword evidence="9 11" id="KW-0804">Transcription</keyword>
<keyword evidence="8" id="KW-0460">Magnesium</keyword>
<dbReference type="Pfam" id="PF04998">
    <property type="entry name" value="RNA_pol_Rpb1_5"/>
    <property type="match status" value="1"/>
</dbReference>
<dbReference type="InterPro" id="IPR007083">
    <property type="entry name" value="RNA_pol_Rpb1_4"/>
</dbReference>
<evidence type="ECO:0000313" key="14">
    <source>
        <dbReference type="EMBL" id="KAJ8306316.1"/>
    </source>
</evidence>
<evidence type="ECO:0000256" key="8">
    <source>
        <dbReference type="ARBA" id="ARBA00022842"/>
    </source>
</evidence>
<dbReference type="Gene3D" id="6.10.250.2940">
    <property type="match status" value="1"/>
</dbReference>
<feature type="compositionally biased region" description="Basic and acidic residues" evidence="12">
    <location>
        <begin position="243"/>
        <end position="254"/>
    </location>
</feature>
<dbReference type="Pfam" id="PF05000">
    <property type="entry name" value="RNA_pol_Rpb1_4"/>
    <property type="match status" value="1"/>
</dbReference>
<comment type="similarity">
    <text evidence="2 11">Belongs to the RNA polymerase beta' chain family.</text>
</comment>
<reference evidence="14 15" key="1">
    <citation type="submission" date="2022-12" db="EMBL/GenBank/DDBJ databases">
        <title>Chromosome-level genome of Tegillarca granosa.</title>
        <authorList>
            <person name="Kim J."/>
        </authorList>
    </citation>
    <scope>NUCLEOTIDE SEQUENCE [LARGE SCALE GENOMIC DNA]</scope>
    <source>
        <strain evidence="14">Teg-2019</strain>
        <tissue evidence="14">Adductor muscle</tissue>
    </source>
</reference>
<evidence type="ECO:0000256" key="7">
    <source>
        <dbReference type="ARBA" id="ARBA00022833"/>
    </source>
</evidence>
<dbReference type="InterPro" id="IPR042102">
    <property type="entry name" value="RNA_pol_Rpb1_3_sf"/>
</dbReference>
<evidence type="ECO:0000256" key="11">
    <source>
        <dbReference type="RuleBase" id="RU004279"/>
    </source>
</evidence>
<dbReference type="Gene3D" id="2.40.40.20">
    <property type="match status" value="1"/>
</dbReference>
<feature type="domain" description="RNA polymerase N-terminal" evidence="13">
    <location>
        <begin position="351"/>
        <end position="683"/>
    </location>
</feature>
<dbReference type="PANTHER" id="PTHR19376:SF11">
    <property type="entry name" value="DNA-DIRECTED RNA POLYMERASE I SUBUNIT RPA1"/>
    <property type="match status" value="1"/>
</dbReference>
<dbReference type="EMBL" id="JARBDR010000813">
    <property type="protein sequence ID" value="KAJ8306316.1"/>
    <property type="molecule type" value="Genomic_DNA"/>
</dbReference>
<keyword evidence="6" id="KW-0479">Metal-binding</keyword>
<dbReference type="InterPro" id="IPR038120">
    <property type="entry name" value="Rpb1_funnel_sf"/>
</dbReference>
<feature type="compositionally biased region" description="Acidic residues" evidence="12">
    <location>
        <begin position="266"/>
        <end position="284"/>
    </location>
</feature>
<dbReference type="Gene3D" id="1.10.274.100">
    <property type="entry name" value="RNA polymerase Rpb1, domain 3"/>
    <property type="match status" value="1"/>
</dbReference>
<accession>A0ABQ9EPP3</accession>
<organism evidence="14 15">
    <name type="scientific">Tegillarca granosa</name>
    <name type="common">Malaysian cockle</name>
    <name type="synonym">Anadara granosa</name>
    <dbReference type="NCBI Taxonomy" id="220873"/>
    <lineage>
        <taxon>Eukaryota</taxon>
        <taxon>Metazoa</taxon>
        <taxon>Spiralia</taxon>
        <taxon>Lophotrochozoa</taxon>
        <taxon>Mollusca</taxon>
        <taxon>Bivalvia</taxon>
        <taxon>Autobranchia</taxon>
        <taxon>Pteriomorphia</taxon>
        <taxon>Arcoida</taxon>
        <taxon>Arcoidea</taxon>
        <taxon>Arcidae</taxon>
        <taxon>Tegillarca</taxon>
    </lineage>
</organism>
<dbReference type="Proteomes" id="UP001217089">
    <property type="component" value="Unassembled WGS sequence"/>
</dbReference>
<dbReference type="Pfam" id="PF00623">
    <property type="entry name" value="RNA_pol_Rpb1_2"/>
    <property type="match status" value="1"/>
</dbReference>
<evidence type="ECO:0000256" key="12">
    <source>
        <dbReference type="SAM" id="MobiDB-lite"/>
    </source>
</evidence>
<evidence type="ECO:0000256" key="2">
    <source>
        <dbReference type="ARBA" id="ARBA00006460"/>
    </source>
</evidence>
<dbReference type="InterPro" id="IPR000722">
    <property type="entry name" value="RNA_pol_asu"/>
</dbReference>
<dbReference type="Gene3D" id="6.20.50.80">
    <property type="match status" value="1"/>
</dbReference>
<keyword evidence="5 11" id="KW-0548">Nucleotidyltransferase</keyword>
<comment type="caution">
    <text evidence="14">The sequence shown here is derived from an EMBL/GenBank/DDBJ whole genome shotgun (WGS) entry which is preliminary data.</text>
</comment>
<dbReference type="Gene3D" id="3.30.70.2850">
    <property type="match status" value="1"/>
</dbReference>
<evidence type="ECO:0000256" key="6">
    <source>
        <dbReference type="ARBA" id="ARBA00022723"/>
    </source>
</evidence>
<evidence type="ECO:0000313" key="15">
    <source>
        <dbReference type="Proteomes" id="UP001217089"/>
    </source>
</evidence>
<dbReference type="InterPro" id="IPR044893">
    <property type="entry name" value="RNA_pol_Rpb1_clamp_domain"/>
</dbReference>
<dbReference type="Gene3D" id="1.10.150.390">
    <property type="match status" value="1"/>
</dbReference>
<dbReference type="InterPro" id="IPR047107">
    <property type="entry name" value="DNA-dir_RNA_pol1_lsu_C"/>
</dbReference>
<keyword evidence="3 11" id="KW-0240">DNA-directed RNA polymerase</keyword>
<protein>
    <recommendedName>
        <fullName evidence="11">DNA-directed RNA polymerase subunit</fullName>
        <ecNumber evidence="11">2.7.7.6</ecNumber>
    </recommendedName>
</protein>
<dbReference type="CDD" id="cd02735">
    <property type="entry name" value="RNAP_I_Rpa1_C"/>
    <property type="match status" value="1"/>
</dbReference>